<sequence length="153" mass="16806">MAVYWQQVCIHEADVHFGPYHTTYGDTAWMVVPGLCCSTGIMRDRNISVSWARIASVGQNGQRELSIWAPSSALPSISAPEGSALLLSNIQPPLHTPSLDVPSFAIFVSSAVSTHPGTSCCYAVEAMSWRWLAEMIYMLPLWQVLFSDVFGRA</sequence>
<dbReference type="GeneID" id="300579378"/>
<organism evidence="1 2">
    <name type="scientific">Trichoderma ghanense</name>
    <dbReference type="NCBI Taxonomy" id="65468"/>
    <lineage>
        <taxon>Eukaryota</taxon>
        <taxon>Fungi</taxon>
        <taxon>Dikarya</taxon>
        <taxon>Ascomycota</taxon>
        <taxon>Pezizomycotina</taxon>
        <taxon>Sordariomycetes</taxon>
        <taxon>Hypocreomycetidae</taxon>
        <taxon>Hypocreales</taxon>
        <taxon>Hypocreaceae</taxon>
        <taxon>Trichoderma</taxon>
    </lineage>
</organism>
<proteinExistence type="predicted"/>
<dbReference type="Proteomes" id="UP001642720">
    <property type="component" value="Unassembled WGS sequence"/>
</dbReference>
<comment type="caution">
    <text evidence="1">The sequence shown here is derived from an EMBL/GenBank/DDBJ whole genome shotgun (WGS) entry which is preliminary data.</text>
</comment>
<evidence type="ECO:0000313" key="2">
    <source>
        <dbReference type="Proteomes" id="UP001642720"/>
    </source>
</evidence>
<evidence type="ECO:0000313" key="1">
    <source>
        <dbReference type="EMBL" id="TFB00225.1"/>
    </source>
</evidence>
<name>A0ABY2GY84_9HYPO</name>
<dbReference type="RefSeq" id="XP_073556426.1">
    <property type="nucleotide sequence ID" value="XM_073704928.1"/>
</dbReference>
<gene>
    <name evidence="1" type="ORF">CCMA1212_007766</name>
</gene>
<keyword evidence="2" id="KW-1185">Reference proteome</keyword>
<dbReference type="EMBL" id="PPTA01000011">
    <property type="protein sequence ID" value="TFB00225.1"/>
    <property type="molecule type" value="Genomic_DNA"/>
</dbReference>
<accession>A0ABY2GY84</accession>
<reference evidence="1 2" key="1">
    <citation type="submission" date="2018-01" db="EMBL/GenBank/DDBJ databases">
        <title>Genome characterization of the sugarcane-associated fungus Trichoderma ghanense CCMA-1212 and their application in lignocelulose bioconversion.</title>
        <authorList>
            <person name="Steindorff A.S."/>
            <person name="Mendes T.D."/>
            <person name="Vilela E.S.D."/>
            <person name="Rodrigues D.S."/>
            <person name="Formighieri E.F."/>
            <person name="Melo I.S."/>
            <person name="Favaro L.C.L."/>
        </authorList>
    </citation>
    <scope>NUCLEOTIDE SEQUENCE [LARGE SCALE GENOMIC DNA]</scope>
    <source>
        <strain evidence="1 2">CCMA-1212</strain>
    </source>
</reference>
<protein>
    <submittedName>
        <fullName evidence="1">Uncharacterized protein</fullName>
    </submittedName>
</protein>